<evidence type="ECO:0000313" key="3">
    <source>
        <dbReference type="Proteomes" id="UP000014984"/>
    </source>
</evidence>
<protein>
    <recommendedName>
        <fullName evidence="4">Transmembrane protein</fullName>
    </recommendedName>
</protein>
<name>S5MB74_9MOLU</name>
<dbReference type="AlphaFoldDB" id="S5MB74"/>
<keyword evidence="1" id="KW-0812">Transmembrane</keyword>
<dbReference type="OrthoDB" id="390281at2"/>
<dbReference type="PATRIC" id="fig|1276220.3.peg.378"/>
<accession>S5MB74</accession>
<keyword evidence="1" id="KW-0472">Membrane</keyword>
<keyword evidence="1" id="KW-1133">Transmembrane helix</keyword>
<dbReference type="Pfam" id="PF19700">
    <property type="entry name" value="DUF6198"/>
    <property type="match status" value="1"/>
</dbReference>
<sequence length="231" mass="26981">MGWKDLIDDKNSSEYGTLDASVSNGIYYEIVLVIYFFIISIISIIFLIISKSKRNQFCTGNSKIKLQIFFIFLSDIVIVFLEPLFLMMHEKLYITHEFVKEIKKQSYQIKLWIFISGFLLTALGDAIWIKTNIFLGPYNSIVPNFQKMTKWNYISSRISIDIIILIPGILISLSITSINWDLKSKFFLDYLNVGTIFFIICFGPVVHFIQKFIDLLIGKIKKSRFSRKIFF</sequence>
<proteinExistence type="predicted"/>
<dbReference type="HOGENOM" id="CLU_1199188_0_0_14"/>
<feature type="transmembrane region" description="Helical" evidence="1">
    <location>
        <begin position="26"/>
        <end position="49"/>
    </location>
</feature>
<organism evidence="2 3">
    <name type="scientific">Spiroplasma taiwanense CT-1</name>
    <dbReference type="NCBI Taxonomy" id="1276220"/>
    <lineage>
        <taxon>Bacteria</taxon>
        <taxon>Bacillati</taxon>
        <taxon>Mycoplasmatota</taxon>
        <taxon>Mollicutes</taxon>
        <taxon>Entomoplasmatales</taxon>
        <taxon>Spiroplasmataceae</taxon>
        <taxon>Spiroplasma</taxon>
    </lineage>
</organism>
<feature type="transmembrane region" description="Helical" evidence="1">
    <location>
        <begin position="109"/>
        <end position="129"/>
    </location>
</feature>
<gene>
    <name evidence="2" type="ORF">STAIW_v1c03730</name>
</gene>
<dbReference type="KEGG" id="stai:STAIW_v1c03730"/>
<feature type="transmembrane region" description="Helical" evidence="1">
    <location>
        <begin position="190"/>
        <end position="217"/>
    </location>
</feature>
<evidence type="ECO:0008006" key="4">
    <source>
        <dbReference type="Google" id="ProtNLM"/>
    </source>
</evidence>
<reference evidence="2 3" key="1">
    <citation type="journal article" date="2013" name="Genome Biol. Evol.">
        <title>Comparison of metabolic capacities and inference of gene content evolution in mosquito-associated Spiroplasma diminutum and S. taiwanense.</title>
        <authorList>
            <person name="Lo W.S."/>
            <person name="Ku C."/>
            <person name="Chen L.L."/>
            <person name="Chang T.H."/>
            <person name="Kuo C.H."/>
        </authorList>
    </citation>
    <scope>NUCLEOTIDE SEQUENCE [LARGE SCALE GENOMIC DNA]</scope>
    <source>
        <strain evidence="2">CT-1</strain>
    </source>
</reference>
<feature type="transmembrane region" description="Helical" evidence="1">
    <location>
        <begin position="158"/>
        <end position="178"/>
    </location>
</feature>
<feature type="transmembrane region" description="Helical" evidence="1">
    <location>
        <begin position="69"/>
        <end position="89"/>
    </location>
</feature>
<evidence type="ECO:0000256" key="1">
    <source>
        <dbReference type="SAM" id="Phobius"/>
    </source>
</evidence>
<evidence type="ECO:0000313" key="2">
    <source>
        <dbReference type="EMBL" id="AGR41023.1"/>
    </source>
</evidence>
<dbReference type="RefSeq" id="WP_020834162.1">
    <property type="nucleotide sequence ID" value="NC_021846.1"/>
</dbReference>
<dbReference type="Proteomes" id="UP000014984">
    <property type="component" value="Chromosome"/>
</dbReference>
<dbReference type="NCBIfam" id="NF045987">
    <property type="entry name" value="SPE_1075_fam"/>
    <property type="match status" value="1"/>
</dbReference>
<keyword evidence="3" id="KW-1185">Reference proteome</keyword>
<dbReference type="EMBL" id="CP005074">
    <property type="protein sequence ID" value="AGR41023.1"/>
    <property type="molecule type" value="Genomic_DNA"/>
</dbReference>
<dbReference type="InterPro" id="IPR038750">
    <property type="entry name" value="YczE/YyaS-like"/>
</dbReference>